<dbReference type="RefSeq" id="WP_203822622.1">
    <property type="nucleotide sequence ID" value="NZ_BAAABP010000005.1"/>
</dbReference>
<gene>
    <name evidence="2" type="ORF">Afe05nite_81210</name>
</gene>
<evidence type="ECO:0000313" key="2">
    <source>
        <dbReference type="EMBL" id="GIE16281.1"/>
    </source>
</evidence>
<evidence type="ECO:0000256" key="1">
    <source>
        <dbReference type="SAM" id="Phobius"/>
    </source>
</evidence>
<proteinExistence type="predicted"/>
<dbReference type="AlphaFoldDB" id="A0A919JFJ8"/>
<feature type="transmembrane region" description="Helical" evidence="1">
    <location>
        <begin position="34"/>
        <end position="53"/>
    </location>
</feature>
<keyword evidence="1" id="KW-0812">Transmembrane</keyword>
<keyword evidence="1" id="KW-1133">Transmembrane helix</keyword>
<protein>
    <submittedName>
        <fullName evidence="2">Uncharacterized protein</fullName>
    </submittedName>
</protein>
<dbReference type="Proteomes" id="UP000598174">
    <property type="component" value="Unassembled WGS sequence"/>
</dbReference>
<dbReference type="EMBL" id="BOMM01000081">
    <property type="protein sequence ID" value="GIE16281.1"/>
    <property type="molecule type" value="Genomic_DNA"/>
</dbReference>
<accession>A0A919JFJ8</accession>
<organism evidence="2 3">
    <name type="scientific">Paractinoplanes ferrugineus</name>
    <dbReference type="NCBI Taxonomy" id="113564"/>
    <lineage>
        <taxon>Bacteria</taxon>
        <taxon>Bacillati</taxon>
        <taxon>Actinomycetota</taxon>
        <taxon>Actinomycetes</taxon>
        <taxon>Micromonosporales</taxon>
        <taxon>Micromonosporaceae</taxon>
        <taxon>Paractinoplanes</taxon>
    </lineage>
</organism>
<comment type="caution">
    <text evidence="2">The sequence shown here is derived from an EMBL/GenBank/DDBJ whole genome shotgun (WGS) entry which is preliminary data.</text>
</comment>
<evidence type="ECO:0000313" key="3">
    <source>
        <dbReference type="Proteomes" id="UP000598174"/>
    </source>
</evidence>
<keyword evidence="3" id="KW-1185">Reference proteome</keyword>
<keyword evidence="1" id="KW-0472">Membrane</keyword>
<name>A0A919JFJ8_9ACTN</name>
<feature type="transmembrane region" description="Helical" evidence="1">
    <location>
        <begin position="60"/>
        <end position="79"/>
    </location>
</feature>
<reference evidence="2" key="1">
    <citation type="submission" date="2021-01" db="EMBL/GenBank/DDBJ databases">
        <title>Whole genome shotgun sequence of Actinoplanes ferrugineus NBRC 15555.</title>
        <authorList>
            <person name="Komaki H."/>
            <person name="Tamura T."/>
        </authorList>
    </citation>
    <scope>NUCLEOTIDE SEQUENCE</scope>
    <source>
        <strain evidence="2">NBRC 15555</strain>
    </source>
</reference>
<sequence>MKIFGREPALIAAFFAAVINLVAAFWVDLTADQQTYLNAVVAAVLGLIVAFTVGDGIQAAVLGFAQAALSLAVGFGLHMDATDQATLMSFAAIAVGMFVRTQVTAPAPAQDSPAGSRA</sequence>